<evidence type="ECO:0000256" key="7">
    <source>
        <dbReference type="ARBA" id="ARBA00023172"/>
    </source>
</evidence>
<keyword evidence="3 9" id="KW-0132">Cell division</keyword>
<dbReference type="GO" id="GO:0007059">
    <property type="term" value="P:chromosome segregation"/>
    <property type="evidence" value="ECO:0007669"/>
    <property type="project" value="UniProtKB-UniRule"/>
</dbReference>
<dbReference type="InterPro" id="IPR010998">
    <property type="entry name" value="Integrase_recombinase_N"/>
</dbReference>
<comment type="caution">
    <text evidence="12">The sequence shown here is derived from an EMBL/GenBank/DDBJ whole genome shotgun (WGS) entry which is preliminary data.</text>
</comment>
<dbReference type="InterPro" id="IPR004107">
    <property type="entry name" value="Integrase_SAM-like_N"/>
</dbReference>
<dbReference type="GO" id="GO:0003677">
    <property type="term" value="F:DNA binding"/>
    <property type="evidence" value="ECO:0007669"/>
    <property type="project" value="UniProtKB-UniRule"/>
</dbReference>
<dbReference type="Proteomes" id="UP000280935">
    <property type="component" value="Unassembled WGS sequence"/>
</dbReference>
<evidence type="ECO:0000256" key="4">
    <source>
        <dbReference type="ARBA" id="ARBA00022829"/>
    </source>
</evidence>
<dbReference type="CDD" id="cd00798">
    <property type="entry name" value="INT_XerDC_C"/>
    <property type="match status" value="1"/>
</dbReference>
<dbReference type="AlphaFoldDB" id="A0A3P1X081"/>
<accession>A0A3P1X081</accession>
<proteinExistence type="inferred from homology"/>
<feature type="domain" description="Core-binding (CB)" evidence="11">
    <location>
        <begin position="3"/>
        <end position="85"/>
    </location>
</feature>
<keyword evidence="2 9" id="KW-0963">Cytoplasm</keyword>
<dbReference type="HAMAP" id="MF_01808">
    <property type="entry name" value="Recomb_XerC_XerD"/>
    <property type="match status" value="1"/>
</dbReference>
<feature type="active site" evidence="9">
    <location>
        <position position="174"/>
    </location>
</feature>
<keyword evidence="6 9" id="KW-0238">DNA-binding</keyword>
<keyword evidence="8 9" id="KW-0131">Cell cycle</keyword>
<organism evidence="12 13">
    <name type="scientific">Arachnia propionica</name>
    <dbReference type="NCBI Taxonomy" id="1750"/>
    <lineage>
        <taxon>Bacteria</taxon>
        <taxon>Bacillati</taxon>
        <taxon>Actinomycetota</taxon>
        <taxon>Actinomycetes</taxon>
        <taxon>Propionibacteriales</taxon>
        <taxon>Propionibacteriaceae</taxon>
        <taxon>Arachnia</taxon>
    </lineage>
</organism>
<dbReference type="InterPro" id="IPR002104">
    <property type="entry name" value="Integrase_catalytic"/>
</dbReference>
<evidence type="ECO:0000256" key="3">
    <source>
        <dbReference type="ARBA" id="ARBA00022618"/>
    </source>
</evidence>
<feature type="active site" evidence="9">
    <location>
        <position position="242"/>
    </location>
</feature>
<feature type="domain" description="Tyr recombinase" evidence="10">
    <location>
        <begin position="109"/>
        <end position="290"/>
    </location>
</feature>
<evidence type="ECO:0000256" key="8">
    <source>
        <dbReference type="ARBA" id="ARBA00023306"/>
    </source>
</evidence>
<dbReference type="GO" id="GO:0005737">
    <property type="term" value="C:cytoplasm"/>
    <property type="evidence" value="ECO:0007669"/>
    <property type="project" value="UniProtKB-SubCell"/>
</dbReference>
<dbReference type="GO" id="GO:0006313">
    <property type="term" value="P:DNA transposition"/>
    <property type="evidence" value="ECO:0007669"/>
    <property type="project" value="UniProtKB-UniRule"/>
</dbReference>
<dbReference type="PROSITE" id="PS51900">
    <property type="entry name" value="CB"/>
    <property type="match status" value="1"/>
</dbReference>
<protein>
    <recommendedName>
        <fullName evidence="9">Tyrosine recombinase XerC</fullName>
    </recommendedName>
</protein>
<gene>
    <name evidence="9" type="primary">xerC</name>
    <name evidence="12" type="ORF">EII35_00895</name>
</gene>
<dbReference type="Pfam" id="PF02899">
    <property type="entry name" value="Phage_int_SAM_1"/>
    <property type="match status" value="1"/>
</dbReference>
<evidence type="ECO:0000256" key="6">
    <source>
        <dbReference type="ARBA" id="ARBA00023125"/>
    </source>
</evidence>
<evidence type="ECO:0000259" key="10">
    <source>
        <dbReference type="PROSITE" id="PS51898"/>
    </source>
</evidence>
<feature type="active site" evidence="9">
    <location>
        <position position="268"/>
    </location>
</feature>
<comment type="subunit">
    <text evidence="9">Forms a cyclic heterotetrameric complex composed of two molecules of XerC and two molecules of XerD.</text>
</comment>
<dbReference type="PANTHER" id="PTHR30349:SF77">
    <property type="entry name" value="TYROSINE RECOMBINASE XERC"/>
    <property type="match status" value="1"/>
</dbReference>
<comment type="subcellular location">
    <subcellularLocation>
        <location evidence="1 9">Cytoplasm</location>
    </subcellularLocation>
</comment>
<dbReference type="GO" id="GO:0051301">
    <property type="term" value="P:cell division"/>
    <property type="evidence" value="ECO:0007669"/>
    <property type="project" value="UniProtKB-KW"/>
</dbReference>
<dbReference type="InterPro" id="IPR013762">
    <property type="entry name" value="Integrase-like_cat_sf"/>
</dbReference>
<dbReference type="Pfam" id="PF00589">
    <property type="entry name" value="Phage_integrase"/>
    <property type="match status" value="1"/>
</dbReference>
<comment type="function">
    <text evidence="9">Site-specific tyrosine recombinase, which acts by catalyzing the cutting and rejoining of the recombining DNA molecules. The XerC-XerD complex is essential to convert dimers of the bacterial chromosome into monomers to permit their segregation at cell division. It also contributes to the segregational stability of plasmids.</text>
</comment>
<dbReference type="InterPro" id="IPR050090">
    <property type="entry name" value="Tyrosine_recombinase_XerCD"/>
</dbReference>
<feature type="active site" evidence="9">
    <location>
        <position position="245"/>
    </location>
</feature>
<dbReference type="InterPro" id="IPR023009">
    <property type="entry name" value="Tyrosine_recombinase_XerC/XerD"/>
</dbReference>
<dbReference type="GO" id="GO:0009037">
    <property type="term" value="F:tyrosine-based site-specific recombinase activity"/>
    <property type="evidence" value="ECO:0007669"/>
    <property type="project" value="UniProtKB-UniRule"/>
</dbReference>
<evidence type="ECO:0000313" key="13">
    <source>
        <dbReference type="Proteomes" id="UP000280935"/>
    </source>
</evidence>
<comment type="similarity">
    <text evidence="9">Belongs to the 'phage' integrase family. XerC subfamily.</text>
</comment>
<dbReference type="Gene3D" id="1.10.150.130">
    <property type="match status" value="1"/>
</dbReference>
<name>A0A3P1X081_9ACTN</name>
<evidence type="ECO:0000256" key="2">
    <source>
        <dbReference type="ARBA" id="ARBA00022490"/>
    </source>
</evidence>
<feature type="active site" description="O-(3'-phospho-DNA)-tyrosine intermediate" evidence="9">
    <location>
        <position position="277"/>
    </location>
</feature>
<dbReference type="InterPro" id="IPR044068">
    <property type="entry name" value="CB"/>
</dbReference>
<dbReference type="InterPro" id="IPR011010">
    <property type="entry name" value="DNA_brk_join_enz"/>
</dbReference>
<dbReference type="EMBL" id="RQYT01000001">
    <property type="protein sequence ID" value="RRD51548.1"/>
    <property type="molecule type" value="Genomic_DNA"/>
</dbReference>
<evidence type="ECO:0000256" key="1">
    <source>
        <dbReference type="ARBA" id="ARBA00004496"/>
    </source>
</evidence>
<reference evidence="12 13" key="1">
    <citation type="submission" date="2018-11" db="EMBL/GenBank/DDBJ databases">
        <title>Genomes From Bacteria Associated with the Canine Oral Cavity: a Test Case for Automated Genome-Based Taxonomic Assignment.</title>
        <authorList>
            <person name="Coil D.A."/>
            <person name="Jospin G."/>
            <person name="Darling A.E."/>
            <person name="Wallis C."/>
            <person name="Davis I.J."/>
            <person name="Harris S."/>
            <person name="Eisen J.A."/>
            <person name="Holcombe L.J."/>
            <person name="O'Flynn C."/>
        </authorList>
    </citation>
    <scope>NUCLEOTIDE SEQUENCE [LARGE SCALE GENOMIC DNA]</scope>
    <source>
        <strain evidence="12 13">OH2822_COT-296</strain>
    </source>
</reference>
<dbReference type="Gene3D" id="1.10.443.10">
    <property type="entry name" value="Intergrase catalytic core"/>
    <property type="match status" value="1"/>
</dbReference>
<sequence>MDAAWEALIAEYGLHLRAERSLSPATARAYDADLRGLAAFLPDPPGRVTLTQLRDWLASLLEQGAATATLQRRVSCLKGFFAWAHHEGHVSGNPAARLRTPRRARTLPEVPTRRAVEESIASLAEGAATGEPQALRDLALVELLYASGLRVAEACDLRLGDVDLERSTVRVIGKGDKERTVPMGIPARRALEGWLAARHHVATPASPPLVFLGARGGALDPRVARRIVRDATTAGGHSVSPHALRHAMATHLLAGGADLRSVQELLGHASVATTQNYTHVSNERLRAAFEQAHPRAGS</sequence>
<dbReference type="SUPFAM" id="SSF56349">
    <property type="entry name" value="DNA breaking-rejoining enzymes"/>
    <property type="match status" value="1"/>
</dbReference>
<feature type="active site" evidence="9">
    <location>
        <position position="150"/>
    </location>
</feature>
<keyword evidence="7 9" id="KW-0233">DNA recombination</keyword>
<evidence type="ECO:0000256" key="5">
    <source>
        <dbReference type="ARBA" id="ARBA00022908"/>
    </source>
</evidence>
<dbReference type="OrthoDB" id="9801717at2"/>
<evidence type="ECO:0000313" key="12">
    <source>
        <dbReference type="EMBL" id="RRD51548.1"/>
    </source>
</evidence>
<evidence type="ECO:0000259" key="11">
    <source>
        <dbReference type="PROSITE" id="PS51900"/>
    </source>
</evidence>
<dbReference type="PANTHER" id="PTHR30349">
    <property type="entry name" value="PHAGE INTEGRASE-RELATED"/>
    <property type="match status" value="1"/>
</dbReference>
<keyword evidence="4 9" id="KW-0159">Chromosome partition</keyword>
<keyword evidence="5 9" id="KW-0229">DNA integration</keyword>
<evidence type="ECO:0000256" key="9">
    <source>
        <dbReference type="HAMAP-Rule" id="MF_01808"/>
    </source>
</evidence>
<dbReference type="PROSITE" id="PS51898">
    <property type="entry name" value="TYR_RECOMBINASE"/>
    <property type="match status" value="1"/>
</dbReference>